<dbReference type="AlphaFoldDB" id="A0AAV7M3D0"/>
<sequence length="203" mass="23007">MSSRKTGFKPCVACLSAVSVTDPHLECIWCLERDHDCKSWLECQTTAPKALREWSLKLFEAWQSTLAGTTPRRSHSSREGCGTAPRAPSPLCPNRGPPGTRERGIRRRSPNGLRLHVGQQGELGTSMFQSRFCGFIVRADSEPPHPSFLGAKATPAQLKEFYEAMHHMFEWGTLFECLRAPRGQKRPHQVPRWQVWLRRASEI</sequence>
<evidence type="ECO:0000256" key="1">
    <source>
        <dbReference type="SAM" id="MobiDB-lite"/>
    </source>
</evidence>
<feature type="region of interest" description="Disordered" evidence="1">
    <location>
        <begin position="69"/>
        <end position="113"/>
    </location>
</feature>
<name>A0AAV7M3D0_PLEWA</name>
<protein>
    <submittedName>
        <fullName evidence="2">Uncharacterized protein</fullName>
    </submittedName>
</protein>
<reference evidence="2" key="1">
    <citation type="journal article" date="2022" name="bioRxiv">
        <title>Sequencing and chromosome-scale assembly of the giantPleurodeles waltlgenome.</title>
        <authorList>
            <person name="Brown T."/>
            <person name="Elewa A."/>
            <person name="Iarovenko S."/>
            <person name="Subramanian E."/>
            <person name="Araus A.J."/>
            <person name="Petzold A."/>
            <person name="Susuki M."/>
            <person name="Suzuki K.-i.T."/>
            <person name="Hayashi T."/>
            <person name="Toyoda A."/>
            <person name="Oliveira C."/>
            <person name="Osipova E."/>
            <person name="Leigh N.D."/>
            <person name="Simon A."/>
            <person name="Yun M.H."/>
        </authorList>
    </citation>
    <scope>NUCLEOTIDE SEQUENCE</scope>
    <source>
        <strain evidence="2">20211129_DDA</strain>
        <tissue evidence="2">Liver</tissue>
    </source>
</reference>
<evidence type="ECO:0000313" key="2">
    <source>
        <dbReference type="EMBL" id="KAJ1097067.1"/>
    </source>
</evidence>
<accession>A0AAV7M3D0</accession>
<gene>
    <name evidence="2" type="ORF">NDU88_002196</name>
</gene>
<comment type="caution">
    <text evidence="2">The sequence shown here is derived from an EMBL/GenBank/DDBJ whole genome shotgun (WGS) entry which is preliminary data.</text>
</comment>
<evidence type="ECO:0000313" key="3">
    <source>
        <dbReference type="Proteomes" id="UP001066276"/>
    </source>
</evidence>
<organism evidence="2 3">
    <name type="scientific">Pleurodeles waltl</name>
    <name type="common">Iberian ribbed newt</name>
    <dbReference type="NCBI Taxonomy" id="8319"/>
    <lineage>
        <taxon>Eukaryota</taxon>
        <taxon>Metazoa</taxon>
        <taxon>Chordata</taxon>
        <taxon>Craniata</taxon>
        <taxon>Vertebrata</taxon>
        <taxon>Euteleostomi</taxon>
        <taxon>Amphibia</taxon>
        <taxon>Batrachia</taxon>
        <taxon>Caudata</taxon>
        <taxon>Salamandroidea</taxon>
        <taxon>Salamandridae</taxon>
        <taxon>Pleurodelinae</taxon>
        <taxon>Pleurodeles</taxon>
    </lineage>
</organism>
<dbReference type="EMBL" id="JANPWB010000014">
    <property type="protein sequence ID" value="KAJ1097067.1"/>
    <property type="molecule type" value="Genomic_DNA"/>
</dbReference>
<dbReference type="Proteomes" id="UP001066276">
    <property type="component" value="Chromosome 10"/>
</dbReference>
<proteinExistence type="predicted"/>
<keyword evidence="3" id="KW-1185">Reference proteome</keyword>